<reference evidence="2 3" key="1">
    <citation type="submission" date="2019-05" db="EMBL/GenBank/DDBJ databases">
        <authorList>
            <consortium name="Pathogen Informatics"/>
        </authorList>
    </citation>
    <scope>NUCLEOTIDE SEQUENCE [LARGE SCALE GENOMIC DNA]</scope>
    <source>
        <strain evidence="2 3">NCTC5385</strain>
    </source>
</reference>
<feature type="transmembrane region" description="Helical" evidence="1">
    <location>
        <begin position="322"/>
        <end position="341"/>
    </location>
</feature>
<feature type="transmembrane region" description="Helical" evidence="1">
    <location>
        <begin position="118"/>
        <end position="142"/>
    </location>
</feature>
<feature type="transmembrane region" description="Helical" evidence="1">
    <location>
        <begin position="407"/>
        <end position="425"/>
    </location>
</feature>
<proteinExistence type="predicted"/>
<name>A0A4U9XRD9_9STRE</name>
<evidence type="ECO:0000313" key="2">
    <source>
        <dbReference type="EMBL" id="VTS15769.1"/>
    </source>
</evidence>
<feature type="transmembrane region" description="Helical" evidence="1">
    <location>
        <begin position="361"/>
        <end position="384"/>
    </location>
</feature>
<dbReference type="STRING" id="873448.STRPO_0988"/>
<feature type="transmembrane region" description="Helical" evidence="1">
    <location>
        <begin position="48"/>
        <end position="68"/>
    </location>
</feature>
<dbReference type="RefSeq" id="WP_138068138.1">
    <property type="nucleotide sequence ID" value="NZ_LR594035.1"/>
</dbReference>
<gene>
    <name evidence="2" type="ORF">NCTC5385_00545</name>
</gene>
<feature type="transmembrane region" description="Helical" evidence="1">
    <location>
        <begin position="511"/>
        <end position="532"/>
    </location>
</feature>
<protein>
    <submittedName>
        <fullName evidence="2">Membrane protein</fullName>
    </submittedName>
</protein>
<keyword evidence="1" id="KW-0472">Membrane</keyword>
<dbReference type="EMBL" id="LR594035">
    <property type="protein sequence ID" value="VTS15769.1"/>
    <property type="molecule type" value="Genomic_DNA"/>
</dbReference>
<accession>A0A4U9XRD9</accession>
<organism evidence="2 3">
    <name type="scientific">Streptococcus pseudoporcinus</name>
    <dbReference type="NCBI Taxonomy" id="361101"/>
    <lineage>
        <taxon>Bacteria</taxon>
        <taxon>Bacillati</taxon>
        <taxon>Bacillota</taxon>
        <taxon>Bacilli</taxon>
        <taxon>Lactobacillales</taxon>
        <taxon>Streptococcaceae</taxon>
        <taxon>Streptococcus</taxon>
    </lineage>
</organism>
<evidence type="ECO:0000256" key="1">
    <source>
        <dbReference type="SAM" id="Phobius"/>
    </source>
</evidence>
<dbReference type="Proteomes" id="UP000304914">
    <property type="component" value="Chromosome"/>
</dbReference>
<feature type="transmembrane region" description="Helical" evidence="1">
    <location>
        <begin position="248"/>
        <end position="267"/>
    </location>
</feature>
<keyword evidence="1" id="KW-1133">Transmembrane helix</keyword>
<feature type="transmembrane region" description="Helical" evidence="1">
    <location>
        <begin position="74"/>
        <end position="97"/>
    </location>
</feature>
<keyword evidence="1" id="KW-0812">Transmembrane</keyword>
<feature type="transmembrane region" description="Helical" evidence="1">
    <location>
        <begin position="190"/>
        <end position="210"/>
    </location>
</feature>
<sequence length="546" mass="62377">MNWTTVWELVKINILYSNPQALTVLKKKQAKKPKANFSAYKSMLKNQIMMSIIFLFIYVFTFVGINFSRYPGYFSFYIALFFVMSTITVFTALYTIFYESNDVKLYVHLPIRASELYLAKLFSSIGMGSLFLMPLLSLYFIAYWQMKGIIIAIPMAMIMFLLTFFSSNVIAIYLNAWVGKIIVRSPRRKLISTLLLFVSTIGAVGLIFFLNVTNNSKMMQGADLVERALVPYFRGFYDVMVQPFGANAFIHFWLPLAILFLMAYGIVTGIMPKYYKEALYTGESRKKGKVNKKGKTKETSQAKSLKRLMLKHHLSTLQDSNLLIQTYLMPLIFVVSFMVPMMNMKNSLTDFLGYDYFGVSFLVGGIIAAMATNSSTFIGVGLSLERDNFTYIKSLPIPLKAFVREKFYFLLLLQISVPLILYIVIGALLGFHYLMILTMALGFILVSFIQGQYMYMRDIKYLTLDWQNLTQLFTRGGSRWLTVSLIFGSLIVGSGLIILVIFLSLATKEALLINSLLFFGLIILLTVSQFILTKRFWDRIESLLAS</sequence>
<feature type="transmembrane region" description="Helical" evidence="1">
    <location>
        <begin position="480"/>
        <end position="505"/>
    </location>
</feature>
<feature type="transmembrane region" description="Helical" evidence="1">
    <location>
        <begin position="431"/>
        <end position="449"/>
    </location>
</feature>
<evidence type="ECO:0000313" key="3">
    <source>
        <dbReference type="Proteomes" id="UP000304914"/>
    </source>
</evidence>
<feature type="transmembrane region" description="Helical" evidence="1">
    <location>
        <begin position="148"/>
        <end position="178"/>
    </location>
</feature>
<dbReference type="AlphaFoldDB" id="A0A4U9XRD9"/>